<feature type="compositionally biased region" description="Pro residues" evidence="1">
    <location>
        <begin position="68"/>
        <end position="82"/>
    </location>
</feature>
<protein>
    <submittedName>
        <fullName evidence="3">Uncharacterized protein</fullName>
    </submittedName>
</protein>
<dbReference type="Proteomes" id="UP000203589">
    <property type="component" value="Chromosome"/>
</dbReference>
<feature type="transmembrane region" description="Helical" evidence="2">
    <location>
        <begin position="32"/>
        <end position="50"/>
    </location>
</feature>
<evidence type="ECO:0000313" key="3">
    <source>
        <dbReference type="EMBL" id="ASP19441.1"/>
    </source>
</evidence>
<keyword evidence="2" id="KW-0812">Transmembrane</keyword>
<name>A0A222E0D9_9RHOB</name>
<evidence type="ECO:0000256" key="2">
    <source>
        <dbReference type="SAM" id="Phobius"/>
    </source>
</evidence>
<sequence>MDRLSWYISMLVFSVVSGVLLVTFLALDWYSWTAIALAIGIGLIAARPFGRLISRRIKRQDKLFNPPHVHPPLVPDPKAPEV</sequence>
<evidence type="ECO:0000256" key="1">
    <source>
        <dbReference type="SAM" id="MobiDB-lite"/>
    </source>
</evidence>
<keyword evidence="2" id="KW-1133">Transmembrane helix</keyword>
<gene>
    <name evidence="3" type="ORF">ANTHELSMS3_00723</name>
</gene>
<dbReference type="KEGG" id="aht:ANTHELSMS3_00723"/>
<organism evidence="3 4">
    <name type="scientific">Antarctobacter heliothermus</name>
    <dbReference type="NCBI Taxonomy" id="74033"/>
    <lineage>
        <taxon>Bacteria</taxon>
        <taxon>Pseudomonadati</taxon>
        <taxon>Pseudomonadota</taxon>
        <taxon>Alphaproteobacteria</taxon>
        <taxon>Rhodobacterales</taxon>
        <taxon>Roseobacteraceae</taxon>
        <taxon>Antarctobacter</taxon>
    </lineage>
</organism>
<feature type="transmembrane region" description="Helical" evidence="2">
    <location>
        <begin position="7"/>
        <end position="26"/>
    </location>
</feature>
<reference evidence="3 4" key="1">
    <citation type="submission" date="2017-07" db="EMBL/GenBank/DDBJ databases">
        <title>Genome Sequence of Antarctobacter heliothermus Strain SMS3 Isolated from a culture of the Diatom Skeletonema marinoi.</title>
        <authorList>
            <person name="Topel M."/>
            <person name="Pinder M.I.M."/>
            <person name="Johansson O.N."/>
            <person name="Kourtchenko O."/>
            <person name="Godhe A."/>
            <person name="Clarke A.K."/>
        </authorList>
    </citation>
    <scope>NUCLEOTIDE SEQUENCE [LARGE SCALE GENOMIC DNA]</scope>
    <source>
        <strain evidence="3 4">SMS3</strain>
    </source>
</reference>
<feature type="region of interest" description="Disordered" evidence="1">
    <location>
        <begin position="63"/>
        <end position="82"/>
    </location>
</feature>
<evidence type="ECO:0000313" key="4">
    <source>
        <dbReference type="Proteomes" id="UP000203589"/>
    </source>
</evidence>
<keyword evidence="4" id="KW-1185">Reference proteome</keyword>
<dbReference type="RefSeq" id="WP_094033677.1">
    <property type="nucleotide sequence ID" value="NZ_CP022540.1"/>
</dbReference>
<dbReference type="EMBL" id="CP022540">
    <property type="protein sequence ID" value="ASP19441.1"/>
    <property type="molecule type" value="Genomic_DNA"/>
</dbReference>
<accession>A0A222E0D9</accession>
<proteinExistence type="predicted"/>
<dbReference type="AlphaFoldDB" id="A0A222E0D9"/>
<keyword evidence="2" id="KW-0472">Membrane</keyword>